<gene>
    <name evidence="2" type="ORF">TMES_09645</name>
</gene>
<accession>A0A1Y2L307</accession>
<keyword evidence="1" id="KW-0472">Membrane</keyword>
<dbReference type="Proteomes" id="UP000193391">
    <property type="component" value="Unassembled WGS sequence"/>
</dbReference>
<evidence type="ECO:0000313" key="3">
    <source>
        <dbReference type="Proteomes" id="UP000193391"/>
    </source>
</evidence>
<dbReference type="EMBL" id="JFKA01000003">
    <property type="protein sequence ID" value="OSQ38962.1"/>
    <property type="molecule type" value="Genomic_DNA"/>
</dbReference>
<keyword evidence="1" id="KW-0812">Transmembrane</keyword>
<feature type="transmembrane region" description="Helical" evidence="1">
    <location>
        <begin position="6"/>
        <end position="28"/>
    </location>
</feature>
<keyword evidence="3" id="KW-1185">Reference proteome</keyword>
<evidence type="ECO:0000256" key="1">
    <source>
        <dbReference type="SAM" id="Phobius"/>
    </source>
</evidence>
<dbReference type="STRING" id="1293891.TMES_09645"/>
<proteinExistence type="predicted"/>
<comment type="caution">
    <text evidence="2">The sequence shown here is derived from an EMBL/GenBank/DDBJ whole genome shotgun (WGS) entry which is preliminary data.</text>
</comment>
<dbReference type="AlphaFoldDB" id="A0A1Y2L307"/>
<sequence length="60" mass="6692">MALSDGAVAGGTGGSTLLCLMAMCLIFGDHRCNYRGRRIKRFMFFINGFRMGFEMTEGQF</sequence>
<evidence type="ECO:0000313" key="2">
    <source>
        <dbReference type="EMBL" id="OSQ38962.1"/>
    </source>
</evidence>
<protein>
    <submittedName>
        <fullName evidence="2">Uncharacterized protein</fullName>
    </submittedName>
</protein>
<organism evidence="2 3">
    <name type="scientific">Thalassospira mesophila</name>
    <dbReference type="NCBI Taxonomy" id="1293891"/>
    <lineage>
        <taxon>Bacteria</taxon>
        <taxon>Pseudomonadati</taxon>
        <taxon>Pseudomonadota</taxon>
        <taxon>Alphaproteobacteria</taxon>
        <taxon>Rhodospirillales</taxon>
        <taxon>Thalassospiraceae</taxon>
        <taxon>Thalassospira</taxon>
    </lineage>
</organism>
<keyword evidence="1" id="KW-1133">Transmembrane helix</keyword>
<name>A0A1Y2L307_9PROT</name>
<reference evidence="2 3" key="1">
    <citation type="submission" date="2014-03" db="EMBL/GenBank/DDBJ databases">
        <title>The draft genome sequence of Thalassospira mesophila JCM 18969.</title>
        <authorList>
            <person name="Lai Q."/>
            <person name="Shao Z."/>
        </authorList>
    </citation>
    <scope>NUCLEOTIDE SEQUENCE [LARGE SCALE GENOMIC DNA]</scope>
    <source>
        <strain evidence="2 3">JCM 18969</strain>
    </source>
</reference>